<dbReference type="Gene3D" id="1.20.58.220">
    <property type="entry name" value="Phosphate transport system protein phou homolog 2, domain 2"/>
    <property type="match status" value="2"/>
</dbReference>
<dbReference type="AlphaFoldDB" id="A0A1I4NJL1"/>
<dbReference type="InterPro" id="IPR038078">
    <property type="entry name" value="PhoU-like_sf"/>
</dbReference>
<dbReference type="FunFam" id="1.20.58.220:FF:000002">
    <property type="entry name" value="Phosphate-specific transport system accessory protein PhoU"/>
    <property type="match status" value="1"/>
</dbReference>
<evidence type="ECO:0000256" key="5">
    <source>
        <dbReference type="ARBA" id="ARBA00022592"/>
    </source>
</evidence>
<dbReference type="EMBL" id="CAJNAP010000045">
    <property type="protein sequence ID" value="CAE6514525.1"/>
    <property type="molecule type" value="Genomic_DNA"/>
</dbReference>
<dbReference type="PANTHER" id="PTHR42930:SF3">
    <property type="entry name" value="PHOSPHATE-SPECIFIC TRANSPORT SYSTEM ACCESSORY PROTEIN PHOU"/>
    <property type="match status" value="1"/>
</dbReference>
<dbReference type="InterPro" id="IPR028366">
    <property type="entry name" value="PhoU"/>
</dbReference>
<comment type="subcellular location">
    <subcellularLocation>
        <location evidence="1 6">Cytoplasm</location>
    </subcellularLocation>
</comment>
<dbReference type="OrthoDB" id="9814256at2"/>
<reference evidence="9 10" key="1">
    <citation type="submission" date="2016-10" db="EMBL/GenBank/DDBJ databases">
        <authorList>
            <person name="de Groot N.N."/>
        </authorList>
    </citation>
    <scope>NUCLEOTIDE SEQUENCE [LARGE SCALE GENOMIC DNA]</scope>
    <source>
        <strain evidence="9 10">Nm146</strain>
    </source>
</reference>
<dbReference type="SUPFAM" id="SSF109755">
    <property type="entry name" value="PhoU-like"/>
    <property type="match status" value="1"/>
</dbReference>
<comment type="subunit">
    <text evidence="6">Homodimer.</text>
</comment>
<dbReference type="InterPro" id="IPR026022">
    <property type="entry name" value="PhoU_dom"/>
</dbReference>
<evidence type="ECO:0000256" key="6">
    <source>
        <dbReference type="PIRNR" id="PIRNR003107"/>
    </source>
</evidence>
<evidence type="ECO:0000313" key="8">
    <source>
        <dbReference type="EMBL" id="CAE6514525.1"/>
    </source>
</evidence>
<dbReference type="GO" id="GO:0030643">
    <property type="term" value="P:intracellular phosphate ion homeostasis"/>
    <property type="evidence" value="ECO:0007669"/>
    <property type="project" value="InterPro"/>
</dbReference>
<dbReference type="FunFam" id="1.20.58.220:FF:000001">
    <property type="entry name" value="Phosphate-specific transport system accessory protein PhoU"/>
    <property type="match status" value="1"/>
</dbReference>
<comment type="function">
    <text evidence="6">Plays a role in the regulation of phosphate uptake.</text>
</comment>
<dbReference type="GO" id="GO:0045936">
    <property type="term" value="P:negative regulation of phosphate metabolic process"/>
    <property type="evidence" value="ECO:0007669"/>
    <property type="project" value="InterPro"/>
</dbReference>
<proteinExistence type="inferred from homology"/>
<feature type="domain" description="PhoU" evidence="7">
    <location>
        <begin position="23"/>
        <end position="109"/>
    </location>
</feature>
<evidence type="ECO:0000256" key="1">
    <source>
        <dbReference type="ARBA" id="ARBA00004496"/>
    </source>
</evidence>
<accession>A0A1I4NJL1</accession>
<dbReference type="PANTHER" id="PTHR42930">
    <property type="entry name" value="PHOSPHATE-SPECIFIC TRANSPORT SYSTEM ACCESSORY PROTEIN PHOU"/>
    <property type="match status" value="1"/>
</dbReference>
<dbReference type="EMBL" id="FOUF01000008">
    <property type="protein sequence ID" value="SFM15704.1"/>
    <property type="molecule type" value="Genomic_DNA"/>
</dbReference>
<name>A0A1I4NJL1_9PROT</name>
<gene>
    <name evidence="8" type="primary">phoU</name>
    <name evidence="8" type="ORF">NMYAN_50116</name>
    <name evidence="9" type="ORF">SAMN05421880_10828</name>
</gene>
<evidence type="ECO:0000259" key="7">
    <source>
        <dbReference type="Pfam" id="PF01895"/>
    </source>
</evidence>
<comment type="similarity">
    <text evidence="2 6">Belongs to the PhoU family.</text>
</comment>
<dbReference type="NCBIfam" id="TIGR02135">
    <property type="entry name" value="phoU_full"/>
    <property type="match status" value="1"/>
</dbReference>
<protein>
    <recommendedName>
        <fullName evidence="6">Phosphate-specific transport system accessory protein PhoU</fullName>
    </recommendedName>
</protein>
<feature type="domain" description="PhoU" evidence="7">
    <location>
        <begin position="127"/>
        <end position="212"/>
    </location>
</feature>
<dbReference type="PIRSF" id="PIRSF003107">
    <property type="entry name" value="PhoU"/>
    <property type="match status" value="1"/>
</dbReference>
<organism evidence="9 10">
    <name type="scientific">Nitrosomonas nitrosa</name>
    <dbReference type="NCBI Taxonomy" id="52442"/>
    <lineage>
        <taxon>Bacteria</taxon>
        <taxon>Pseudomonadati</taxon>
        <taxon>Pseudomonadota</taxon>
        <taxon>Betaproteobacteria</taxon>
        <taxon>Nitrosomonadales</taxon>
        <taxon>Nitrosomonadaceae</taxon>
        <taxon>Nitrosomonas</taxon>
    </lineage>
</organism>
<evidence type="ECO:0000256" key="2">
    <source>
        <dbReference type="ARBA" id="ARBA00008107"/>
    </source>
</evidence>
<keyword evidence="10" id="KW-1185">Reference proteome</keyword>
<evidence type="ECO:0000256" key="3">
    <source>
        <dbReference type="ARBA" id="ARBA00022448"/>
    </source>
</evidence>
<keyword evidence="5 6" id="KW-0592">Phosphate transport</keyword>
<dbReference type="Proteomes" id="UP000601736">
    <property type="component" value="Unassembled WGS sequence"/>
</dbReference>
<evidence type="ECO:0000313" key="9">
    <source>
        <dbReference type="EMBL" id="SFM15704.1"/>
    </source>
</evidence>
<evidence type="ECO:0000256" key="4">
    <source>
        <dbReference type="ARBA" id="ARBA00022490"/>
    </source>
</evidence>
<dbReference type="GO" id="GO:0005737">
    <property type="term" value="C:cytoplasm"/>
    <property type="evidence" value="ECO:0007669"/>
    <property type="project" value="UniProtKB-SubCell"/>
</dbReference>
<dbReference type="GO" id="GO:0006817">
    <property type="term" value="P:phosphate ion transport"/>
    <property type="evidence" value="ECO:0007669"/>
    <property type="project" value="UniProtKB-KW"/>
</dbReference>
<sequence length="235" mass="26950">MINKEHISKRFDADLEEVRTRVLQMGGFVEEQIERAIEALVDGNESIIDQVVANDHRVNAMEVSIDEICNQIIARRQPTASDLRMIMTVIKTITDLERIGDEAAKIARMARLIYSTDKLHTPRFSEIKHVAKIALDMLHQALDAFARLDLNAAAHIVRQDELVDEEFRAILRQLITFMMEDPRKISTSLEILFIAKAIERIGDHAKNMSEYVVYMVKGKDVRHVTADEIEREIKS</sequence>
<dbReference type="STRING" id="52442.SAMN05421880_10828"/>
<keyword evidence="4 6" id="KW-0963">Cytoplasm</keyword>
<dbReference type="RefSeq" id="WP_090667299.1">
    <property type="nucleotide sequence ID" value="NZ_CAJNAP010000045.1"/>
</dbReference>
<keyword evidence="3 6" id="KW-0813">Transport</keyword>
<evidence type="ECO:0000313" key="10">
    <source>
        <dbReference type="Proteomes" id="UP000199561"/>
    </source>
</evidence>
<dbReference type="Proteomes" id="UP000199561">
    <property type="component" value="Unassembled WGS sequence"/>
</dbReference>
<dbReference type="Pfam" id="PF01895">
    <property type="entry name" value="PhoU"/>
    <property type="match status" value="2"/>
</dbReference>
<reference evidence="8" key="2">
    <citation type="submission" date="2021-02" db="EMBL/GenBank/DDBJ databases">
        <authorList>
            <person name="Han P."/>
        </authorList>
    </citation>
    <scope>NUCLEOTIDE SEQUENCE</scope>
    <source>
        <strain evidence="8">Nitrosomonas nitrosa 18-3D</strain>
    </source>
</reference>